<dbReference type="InterPro" id="IPR036638">
    <property type="entry name" value="HLH_DNA-bd_sf"/>
</dbReference>
<evidence type="ECO:0000256" key="2">
    <source>
        <dbReference type="ARBA" id="ARBA00023015"/>
    </source>
</evidence>
<protein>
    <submittedName>
        <fullName evidence="5">Uncharacterized protein</fullName>
    </submittedName>
</protein>
<dbReference type="InterPro" id="IPR044273">
    <property type="entry name" value="PIF3-like"/>
</dbReference>
<evidence type="ECO:0000256" key="1">
    <source>
        <dbReference type="ARBA" id="ARBA00005510"/>
    </source>
</evidence>
<gene>
    <name evidence="5" type="ORF">HU200_009207</name>
</gene>
<comment type="caution">
    <text evidence="5">The sequence shown here is derived from an EMBL/GenBank/DDBJ whole genome shotgun (WGS) entry which is preliminary data.</text>
</comment>
<dbReference type="OrthoDB" id="690068at2759"/>
<feature type="region of interest" description="Disordered" evidence="4">
    <location>
        <begin position="123"/>
        <end position="146"/>
    </location>
</feature>
<proteinExistence type="inferred from homology"/>
<dbReference type="EMBL" id="JACEFO010000618">
    <property type="protein sequence ID" value="KAF8762678.1"/>
    <property type="molecule type" value="Genomic_DNA"/>
</dbReference>
<organism evidence="5 6">
    <name type="scientific">Digitaria exilis</name>
    <dbReference type="NCBI Taxonomy" id="1010633"/>
    <lineage>
        <taxon>Eukaryota</taxon>
        <taxon>Viridiplantae</taxon>
        <taxon>Streptophyta</taxon>
        <taxon>Embryophyta</taxon>
        <taxon>Tracheophyta</taxon>
        <taxon>Spermatophyta</taxon>
        <taxon>Magnoliopsida</taxon>
        <taxon>Liliopsida</taxon>
        <taxon>Poales</taxon>
        <taxon>Poaceae</taxon>
        <taxon>PACMAD clade</taxon>
        <taxon>Panicoideae</taxon>
        <taxon>Panicodae</taxon>
        <taxon>Paniceae</taxon>
        <taxon>Anthephorinae</taxon>
        <taxon>Digitaria</taxon>
    </lineage>
</organism>
<evidence type="ECO:0000256" key="3">
    <source>
        <dbReference type="ARBA" id="ARBA00023163"/>
    </source>
</evidence>
<comment type="similarity">
    <text evidence="1">Belongs to the bHLH protein family.</text>
</comment>
<keyword evidence="6" id="KW-1185">Reference proteome</keyword>
<evidence type="ECO:0000313" key="6">
    <source>
        <dbReference type="Proteomes" id="UP000636709"/>
    </source>
</evidence>
<name>A0A835FL72_9POAL</name>
<keyword evidence="2" id="KW-0805">Transcription regulation</keyword>
<dbReference type="SUPFAM" id="SSF47459">
    <property type="entry name" value="HLH, helix-loop-helix DNA-binding domain"/>
    <property type="match status" value="1"/>
</dbReference>
<dbReference type="GO" id="GO:0046983">
    <property type="term" value="F:protein dimerization activity"/>
    <property type="evidence" value="ECO:0007669"/>
    <property type="project" value="InterPro"/>
</dbReference>
<dbReference type="GO" id="GO:0003700">
    <property type="term" value="F:DNA-binding transcription factor activity"/>
    <property type="evidence" value="ECO:0007669"/>
    <property type="project" value="InterPro"/>
</dbReference>
<sequence>MFACLVLVQIDKASMLEEAIEYLKTLQLQVQMMSMGTGLCVPPMLLPAAAMQMAAHPMAAHFPHLGMGLGFGMGAAAFDMARVAGAHHFPCPPMAMPPGPMFGVPGQAAMPFAHMEPPPLLRGEEQKQTTRQFPPIRSRREGDELRRSDIVAGSGALREAAASRHDTCRAIAPASF</sequence>
<dbReference type="PANTHER" id="PTHR46807:SF6">
    <property type="entry name" value="TRANSCRIPTION FACTOR APG"/>
    <property type="match status" value="1"/>
</dbReference>
<accession>A0A835FL72</accession>
<dbReference type="Proteomes" id="UP000636709">
    <property type="component" value="Unassembled WGS sequence"/>
</dbReference>
<dbReference type="PANTHER" id="PTHR46807">
    <property type="entry name" value="TRANSCRIPTION FACTOR PIF3"/>
    <property type="match status" value="1"/>
</dbReference>
<evidence type="ECO:0000256" key="4">
    <source>
        <dbReference type="SAM" id="MobiDB-lite"/>
    </source>
</evidence>
<keyword evidence="3" id="KW-0804">Transcription</keyword>
<reference evidence="5" key="1">
    <citation type="submission" date="2020-07" db="EMBL/GenBank/DDBJ databases">
        <title>Genome sequence and genetic diversity analysis of an under-domesticated orphan crop, white fonio (Digitaria exilis).</title>
        <authorList>
            <person name="Bennetzen J.L."/>
            <person name="Chen S."/>
            <person name="Ma X."/>
            <person name="Wang X."/>
            <person name="Yssel A.E.J."/>
            <person name="Chaluvadi S.R."/>
            <person name="Johnson M."/>
            <person name="Gangashetty P."/>
            <person name="Hamidou F."/>
            <person name="Sanogo M.D."/>
            <person name="Zwaenepoel A."/>
            <person name="Wallace J."/>
            <person name="Van De Peer Y."/>
            <person name="Van Deynze A."/>
        </authorList>
    </citation>
    <scope>NUCLEOTIDE SEQUENCE</scope>
    <source>
        <tissue evidence="5">Leaves</tissue>
    </source>
</reference>
<evidence type="ECO:0000313" key="5">
    <source>
        <dbReference type="EMBL" id="KAF8762678.1"/>
    </source>
</evidence>
<dbReference type="AlphaFoldDB" id="A0A835FL72"/>